<evidence type="ECO:0000313" key="3">
    <source>
        <dbReference type="Proteomes" id="UP000054321"/>
    </source>
</evidence>
<keyword evidence="1" id="KW-0732">Signal</keyword>
<sequence length="131" mass="14021">MKFLLISTLIAFASTTYSQLCVGQGLGYCQGVYACWIETLGDGDDCAFTIYDSYCNNIGEKDGPNVGDAVDSQLPYTVDLVELRDSASTQLISAQFWYAGGEYGTGISGYDIGKFTSGLSAGAYMRSSFPC</sequence>
<reference evidence="3" key="2">
    <citation type="submission" date="2015-01" db="EMBL/GenBank/DDBJ databases">
        <title>Evolutionary Origins and Diversification of the Mycorrhizal Mutualists.</title>
        <authorList>
            <consortium name="DOE Joint Genome Institute"/>
            <consortium name="Mycorrhizal Genomics Consortium"/>
            <person name="Kohler A."/>
            <person name="Kuo A."/>
            <person name="Nagy L.G."/>
            <person name="Floudas D."/>
            <person name="Copeland A."/>
            <person name="Barry K.W."/>
            <person name="Cichocki N."/>
            <person name="Veneault-Fourrey C."/>
            <person name="LaButti K."/>
            <person name="Lindquist E.A."/>
            <person name="Lipzen A."/>
            <person name="Lundell T."/>
            <person name="Morin E."/>
            <person name="Murat C."/>
            <person name="Riley R."/>
            <person name="Ohm R."/>
            <person name="Sun H."/>
            <person name="Tunlid A."/>
            <person name="Henrissat B."/>
            <person name="Grigoriev I.V."/>
            <person name="Hibbett D.S."/>
            <person name="Martin F."/>
        </authorList>
    </citation>
    <scope>NUCLEOTIDE SEQUENCE [LARGE SCALE GENOMIC DNA]</scope>
    <source>
        <strain evidence="3">Zn</strain>
    </source>
</reference>
<feature type="chain" id="PRO_5002177767" evidence="1">
    <location>
        <begin position="19"/>
        <end position="131"/>
    </location>
</feature>
<dbReference type="EMBL" id="KN832882">
    <property type="protein sequence ID" value="KIM97170.1"/>
    <property type="molecule type" value="Genomic_DNA"/>
</dbReference>
<accession>A0A0C3GM35</accession>
<protein>
    <submittedName>
        <fullName evidence="2">Uncharacterized protein</fullName>
    </submittedName>
</protein>
<keyword evidence="3" id="KW-1185">Reference proteome</keyword>
<dbReference type="HOGENOM" id="CLU_1928212_0_0_1"/>
<proteinExistence type="predicted"/>
<feature type="signal peptide" evidence="1">
    <location>
        <begin position="1"/>
        <end position="18"/>
    </location>
</feature>
<dbReference type="Proteomes" id="UP000054321">
    <property type="component" value="Unassembled WGS sequence"/>
</dbReference>
<name>A0A0C3GM35_OIDMZ</name>
<organism evidence="2 3">
    <name type="scientific">Oidiodendron maius (strain Zn)</name>
    <dbReference type="NCBI Taxonomy" id="913774"/>
    <lineage>
        <taxon>Eukaryota</taxon>
        <taxon>Fungi</taxon>
        <taxon>Dikarya</taxon>
        <taxon>Ascomycota</taxon>
        <taxon>Pezizomycotina</taxon>
        <taxon>Leotiomycetes</taxon>
        <taxon>Leotiomycetes incertae sedis</taxon>
        <taxon>Myxotrichaceae</taxon>
        <taxon>Oidiodendron</taxon>
    </lineage>
</organism>
<reference evidence="2 3" key="1">
    <citation type="submission" date="2014-04" db="EMBL/GenBank/DDBJ databases">
        <authorList>
            <consortium name="DOE Joint Genome Institute"/>
            <person name="Kuo A."/>
            <person name="Martino E."/>
            <person name="Perotto S."/>
            <person name="Kohler A."/>
            <person name="Nagy L.G."/>
            <person name="Floudas D."/>
            <person name="Copeland A."/>
            <person name="Barry K.W."/>
            <person name="Cichocki N."/>
            <person name="Veneault-Fourrey C."/>
            <person name="LaButti K."/>
            <person name="Lindquist E.A."/>
            <person name="Lipzen A."/>
            <person name="Lundell T."/>
            <person name="Morin E."/>
            <person name="Murat C."/>
            <person name="Sun H."/>
            <person name="Tunlid A."/>
            <person name="Henrissat B."/>
            <person name="Grigoriev I.V."/>
            <person name="Hibbett D.S."/>
            <person name="Martin F."/>
            <person name="Nordberg H.P."/>
            <person name="Cantor M.N."/>
            <person name="Hua S.X."/>
        </authorList>
    </citation>
    <scope>NUCLEOTIDE SEQUENCE [LARGE SCALE GENOMIC DNA]</scope>
    <source>
        <strain evidence="2 3">Zn</strain>
    </source>
</reference>
<gene>
    <name evidence="2" type="ORF">OIDMADRAFT_32200</name>
</gene>
<evidence type="ECO:0000256" key="1">
    <source>
        <dbReference type="SAM" id="SignalP"/>
    </source>
</evidence>
<evidence type="ECO:0000313" key="2">
    <source>
        <dbReference type="EMBL" id="KIM97170.1"/>
    </source>
</evidence>
<dbReference type="InParanoid" id="A0A0C3GM35"/>
<dbReference type="PROSITE" id="PS51257">
    <property type="entry name" value="PROKAR_LIPOPROTEIN"/>
    <property type="match status" value="1"/>
</dbReference>
<dbReference type="AlphaFoldDB" id="A0A0C3GM35"/>
<dbReference type="OrthoDB" id="4399777at2759"/>